<evidence type="ECO:0000259" key="15">
    <source>
        <dbReference type="Pfam" id="PF07715"/>
    </source>
</evidence>
<keyword evidence="6" id="KW-0732">Signal</keyword>
<accession>A0A369UNB0</accession>
<comment type="subcellular location">
    <subcellularLocation>
        <location evidence="1 12">Cell outer membrane</location>
        <topology evidence="1 12">Multi-pass membrane protein</topology>
    </subcellularLocation>
</comment>
<dbReference type="PANTHER" id="PTHR32552">
    <property type="entry name" value="FERRICHROME IRON RECEPTOR-RELATED"/>
    <property type="match status" value="1"/>
</dbReference>
<proteinExistence type="inferred from homology"/>
<dbReference type="Pfam" id="PF07715">
    <property type="entry name" value="Plug"/>
    <property type="match status" value="1"/>
</dbReference>
<evidence type="ECO:0000256" key="4">
    <source>
        <dbReference type="ARBA" id="ARBA00022496"/>
    </source>
</evidence>
<reference evidence="16 17" key="1">
    <citation type="submission" date="2018-07" db="EMBL/GenBank/DDBJ databases">
        <title>Dyella tabacisoli L4-6T, whole genome shotgun sequence.</title>
        <authorList>
            <person name="Zhou X.-K."/>
            <person name="Li W.-J."/>
            <person name="Duan Y.-Q."/>
        </authorList>
    </citation>
    <scope>NUCLEOTIDE SEQUENCE [LARGE SCALE GENOMIC DNA]</scope>
    <source>
        <strain evidence="16 17">L4-6</strain>
    </source>
</reference>
<dbReference type="EMBL" id="QQAH01000009">
    <property type="protein sequence ID" value="RDD81555.1"/>
    <property type="molecule type" value="Genomic_DNA"/>
</dbReference>
<keyword evidence="8" id="KW-0406">Ion transport</keyword>
<feature type="domain" description="TonB-dependent receptor plug" evidence="15">
    <location>
        <begin position="85"/>
        <end position="187"/>
    </location>
</feature>
<dbReference type="Gene3D" id="2.170.130.10">
    <property type="entry name" value="TonB-dependent receptor, plug domain"/>
    <property type="match status" value="1"/>
</dbReference>
<comment type="similarity">
    <text evidence="12 13">Belongs to the TonB-dependent receptor family.</text>
</comment>
<keyword evidence="5 12" id="KW-0812">Transmembrane</keyword>
<dbReference type="PROSITE" id="PS52016">
    <property type="entry name" value="TONB_DEPENDENT_REC_3"/>
    <property type="match status" value="1"/>
</dbReference>
<dbReference type="InterPro" id="IPR037066">
    <property type="entry name" value="Plug_dom_sf"/>
</dbReference>
<evidence type="ECO:0000256" key="13">
    <source>
        <dbReference type="RuleBase" id="RU003357"/>
    </source>
</evidence>
<gene>
    <name evidence="16" type="ORF">DVJ77_10275</name>
</gene>
<evidence type="ECO:0000256" key="3">
    <source>
        <dbReference type="ARBA" id="ARBA00022452"/>
    </source>
</evidence>
<keyword evidence="17" id="KW-1185">Reference proteome</keyword>
<evidence type="ECO:0000256" key="12">
    <source>
        <dbReference type="PROSITE-ProRule" id="PRU01360"/>
    </source>
</evidence>
<evidence type="ECO:0000256" key="9">
    <source>
        <dbReference type="ARBA" id="ARBA00023077"/>
    </source>
</evidence>
<keyword evidence="3 12" id="KW-1134">Transmembrane beta strand</keyword>
<keyword evidence="4" id="KW-0410">Iron transport</keyword>
<keyword evidence="7" id="KW-0408">Iron</keyword>
<keyword evidence="10 12" id="KW-0472">Membrane</keyword>
<dbReference type="OrthoDB" id="15609at2"/>
<evidence type="ECO:0000256" key="8">
    <source>
        <dbReference type="ARBA" id="ARBA00023065"/>
    </source>
</evidence>
<dbReference type="Pfam" id="PF00593">
    <property type="entry name" value="TonB_dep_Rec_b-barrel"/>
    <property type="match status" value="1"/>
</dbReference>
<feature type="domain" description="TonB-dependent receptor-like beta-barrel" evidence="14">
    <location>
        <begin position="301"/>
        <end position="744"/>
    </location>
</feature>
<evidence type="ECO:0000256" key="7">
    <source>
        <dbReference type="ARBA" id="ARBA00023004"/>
    </source>
</evidence>
<dbReference type="SUPFAM" id="SSF56935">
    <property type="entry name" value="Porins"/>
    <property type="match status" value="1"/>
</dbReference>
<comment type="caution">
    <text evidence="16">The sequence shown here is derived from an EMBL/GenBank/DDBJ whole genome shotgun (WGS) entry which is preliminary data.</text>
</comment>
<dbReference type="PANTHER" id="PTHR32552:SF89">
    <property type="entry name" value="CATECHOLATE SIDEROPHORE RECEPTOR FIU"/>
    <property type="match status" value="1"/>
</dbReference>
<name>A0A369UNB0_9GAMM</name>
<evidence type="ECO:0000256" key="11">
    <source>
        <dbReference type="ARBA" id="ARBA00023237"/>
    </source>
</evidence>
<evidence type="ECO:0000256" key="5">
    <source>
        <dbReference type="ARBA" id="ARBA00022692"/>
    </source>
</evidence>
<protein>
    <submittedName>
        <fullName evidence="16">TonB-dependent receptor</fullName>
    </submittedName>
</protein>
<keyword evidence="16" id="KW-0675">Receptor</keyword>
<dbReference type="InterPro" id="IPR036942">
    <property type="entry name" value="Beta-barrel_TonB_sf"/>
</dbReference>
<evidence type="ECO:0000313" key="16">
    <source>
        <dbReference type="EMBL" id="RDD81555.1"/>
    </source>
</evidence>
<dbReference type="AlphaFoldDB" id="A0A369UNB0"/>
<evidence type="ECO:0000256" key="6">
    <source>
        <dbReference type="ARBA" id="ARBA00022729"/>
    </source>
</evidence>
<evidence type="ECO:0000256" key="10">
    <source>
        <dbReference type="ARBA" id="ARBA00023136"/>
    </source>
</evidence>
<keyword evidence="9 13" id="KW-0798">TonB box</keyword>
<keyword evidence="2 12" id="KW-0813">Transport</keyword>
<dbReference type="GO" id="GO:0009279">
    <property type="term" value="C:cell outer membrane"/>
    <property type="evidence" value="ECO:0007669"/>
    <property type="project" value="UniProtKB-SubCell"/>
</dbReference>
<dbReference type="GO" id="GO:0015344">
    <property type="term" value="F:siderophore uptake transmembrane transporter activity"/>
    <property type="evidence" value="ECO:0007669"/>
    <property type="project" value="TreeGrafter"/>
</dbReference>
<dbReference type="Gene3D" id="2.40.170.20">
    <property type="entry name" value="TonB-dependent receptor, beta-barrel domain"/>
    <property type="match status" value="1"/>
</dbReference>
<sequence length="786" mass="86430">MQRALPLMGRPSATCVLSDARPSFNPIQGLPMMLLRTPLCLALLAVFPLLAQASDDTTAPVDAATAVAAPATTKTLETISVVGQNATRQVQQMDKAQIEQFTPGTSPIQMLAKLPGVNFITNDPFGTDEWSTRVSLRGFNHTQLGYTLDGIPLGNTDYHSGDGLSVTRAWIGENIDELDLAQGSGALGTASTSNLGGTVQLRTADPSMTPGVRVNATGGTYGFKRGYIRADTGDLSGFRGYVSGMYVDAPKWKGNDDQTQKQLNLKALYQWEGGRITGLLDVVRRIEQPYMDLSLDSLKRCGYRFDYLAPDWQRSVNIANGQYSGCVTNPDDTYYNGNGIRNDELVSVKGEFFLNDQLTLNIQPYYHHDLGQGHWFTPASDLPYTPAPGDAPIALRLSHYLMTRGGMVNSLNYDLGNHHIEGGFWFEDSKYTIGRSFQPISAAGGPISQDQIYNTYFHTKFRQRFSTLTRQWYLQDSFSLLDDTLRIDAGFKGHNVTTNAIALLPGRASGALTAQSDFLPQVGANYKIGNGWEAFASFSMNQNAFEPGANGAWSSSQATFDGLRNTLRPERSANSELGVRYVDSTIQSSLALYNIDFKNRLLVIVPCAGVVSCPNQIANVGKVNSQGAEFTFVWQPTPALRWFNSATYNDAKYKDNYLDAGVLIPTKGKTVVDSPKQMFSSELSYKFGDFRASLGTKYTGPRYYTFVNDQRIDGFWLWDAGLSWEQKNLGFAKNLKISLTLSNLLNKKYISTIDSNGFTTSDPTGTFQSLLVGSPRQGFLTVDMSF</sequence>
<evidence type="ECO:0000313" key="17">
    <source>
        <dbReference type="Proteomes" id="UP000253782"/>
    </source>
</evidence>
<evidence type="ECO:0000256" key="2">
    <source>
        <dbReference type="ARBA" id="ARBA00022448"/>
    </source>
</evidence>
<dbReference type="InterPro" id="IPR039426">
    <property type="entry name" value="TonB-dep_rcpt-like"/>
</dbReference>
<evidence type="ECO:0000259" key="14">
    <source>
        <dbReference type="Pfam" id="PF00593"/>
    </source>
</evidence>
<organism evidence="16 17">
    <name type="scientific">Dyella tabacisoli</name>
    <dbReference type="NCBI Taxonomy" id="2282381"/>
    <lineage>
        <taxon>Bacteria</taxon>
        <taxon>Pseudomonadati</taxon>
        <taxon>Pseudomonadota</taxon>
        <taxon>Gammaproteobacteria</taxon>
        <taxon>Lysobacterales</taxon>
        <taxon>Rhodanobacteraceae</taxon>
        <taxon>Dyella</taxon>
    </lineage>
</organism>
<dbReference type="InterPro" id="IPR000531">
    <property type="entry name" value="Beta-barrel_TonB"/>
</dbReference>
<keyword evidence="11 12" id="KW-0998">Cell outer membrane</keyword>
<evidence type="ECO:0000256" key="1">
    <source>
        <dbReference type="ARBA" id="ARBA00004571"/>
    </source>
</evidence>
<dbReference type="Proteomes" id="UP000253782">
    <property type="component" value="Unassembled WGS sequence"/>
</dbReference>
<dbReference type="InterPro" id="IPR012910">
    <property type="entry name" value="Plug_dom"/>
</dbReference>